<dbReference type="RefSeq" id="WP_008515333.1">
    <property type="nucleotide sequence ID" value="NZ_ACJM01000004.1"/>
</dbReference>
<dbReference type="NCBIfam" id="TIGR02867">
    <property type="entry name" value="spore_II_P"/>
    <property type="match status" value="1"/>
</dbReference>
<dbReference type="OrthoDB" id="1633470at2"/>
<proteinExistence type="predicted"/>
<reference evidence="1 2" key="1">
    <citation type="submission" date="2009-02" db="EMBL/GenBank/DDBJ databases">
        <title>Sequencing of the draft genome and assembly of Dethiobacter alkaliphilus AHT 1.</title>
        <authorList>
            <consortium name="US DOE Joint Genome Institute (JGI-PGF)"/>
            <person name="Lucas S."/>
            <person name="Copeland A."/>
            <person name="Lapidus A."/>
            <person name="Glavina del Rio T."/>
            <person name="Dalin E."/>
            <person name="Tice H."/>
            <person name="Bruce D."/>
            <person name="Goodwin L."/>
            <person name="Pitluck S."/>
            <person name="Larimer F."/>
            <person name="Land M.L."/>
            <person name="Hauser L."/>
            <person name="Muyzer G."/>
        </authorList>
    </citation>
    <scope>NUCLEOTIDE SEQUENCE [LARGE SCALE GENOMIC DNA]</scope>
    <source>
        <strain evidence="1 2">AHT 1</strain>
    </source>
</reference>
<gene>
    <name evidence="1" type="ORF">DealDRAFT_0935</name>
</gene>
<evidence type="ECO:0000313" key="2">
    <source>
        <dbReference type="Proteomes" id="UP000006443"/>
    </source>
</evidence>
<evidence type="ECO:0000313" key="1">
    <source>
        <dbReference type="EMBL" id="EEG78058.1"/>
    </source>
</evidence>
<protein>
    <submittedName>
        <fullName evidence="1">Stage II sporulation protein P</fullName>
    </submittedName>
</protein>
<name>C0GEM6_DETAL</name>
<dbReference type="EMBL" id="ACJM01000004">
    <property type="protein sequence ID" value="EEG78058.1"/>
    <property type="molecule type" value="Genomic_DNA"/>
</dbReference>
<dbReference type="STRING" id="555088.DealDRAFT_0935"/>
<accession>C0GEM6</accession>
<dbReference type="SUPFAM" id="SSF53187">
    <property type="entry name" value="Zn-dependent exopeptidases"/>
    <property type="match status" value="1"/>
</dbReference>
<dbReference type="Proteomes" id="UP000006443">
    <property type="component" value="Unassembled WGS sequence"/>
</dbReference>
<dbReference type="InterPro" id="IPR010897">
    <property type="entry name" value="Spore_II_P"/>
</dbReference>
<dbReference type="eggNOG" id="COG0860">
    <property type="taxonomic scope" value="Bacteria"/>
</dbReference>
<organism evidence="1 2">
    <name type="scientific">Dethiobacter alkaliphilus AHT 1</name>
    <dbReference type="NCBI Taxonomy" id="555088"/>
    <lineage>
        <taxon>Bacteria</taxon>
        <taxon>Bacillati</taxon>
        <taxon>Bacillota</taxon>
        <taxon>Dethiobacteria</taxon>
        <taxon>Dethiobacterales</taxon>
        <taxon>Dethiobacteraceae</taxon>
        <taxon>Dethiobacter</taxon>
    </lineage>
</organism>
<sequence>MARSVFFRVRGRKRSKQKQYKFKKVIFLLLAILFVLAGVRYFSQPVAVPAMATVVAEEEEITGSLPQALYLHMLAQVIPGFEPAPPQKNEGESGAVVEEKKTTRLSDLSDPKNLISSQIPFMVDAELEKQPQVNNVPMRQNDPEEEETPRIVIPLRQTLSGEGKVIIYHVHTTESFVPTSGKTFTDDLTKTVAQLGSELGDLLRSQYNIPVIHNDKIHDIPRTGSYERALPTIKDLLEQNPDADLVIDLHRDGVARNVTTTEIDGQSVGRILFVVGSRHPEWQENNRKAQFLHKQLEEMVPGISRGVRERPLVYNQHVHPGSLLIEVGGHENSLEEARRALPYLARALAELYNSGN</sequence>
<comment type="caution">
    <text evidence="1">The sequence shown here is derived from an EMBL/GenBank/DDBJ whole genome shotgun (WGS) entry which is preliminary data.</text>
</comment>
<keyword evidence="2" id="KW-1185">Reference proteome</keyword>
<dbReference type="AlphaFoldDB" id="C0GEM6"/>
<dbReference type="Pfam" id="PF07454">
    <property type="entry name" value="SpoIIP"/>
    <property type="match status" value="1"/>
</dbReference>
<dbReference type="Gene3D" id="3.40.630.40">
    <property type="entry name" value="Zn-dependent exopeptidases"/>
    <property type="match status" value="1"/>
</dbReference>